<dbReference type="KEGG" id="whj:H9Q79_06605"/>
<dbReference type="CDD" id="cd09721">
    <property type="entry name" value="Cas1_I-C"/>
    <property type="match status" value="1"/>
</dbReference>
<reference evidence="11 12" key="1">
    <citation type="submission" date="2020-08" db="EMBL/GenBank/DDBJ databases">
        <authorList>
            <person name="Liu C."/>
            <person name="Sun Q."/>
        </authorList>
    </citation>
    <scope>NUCLEOTIDE SEQUENCE [LARGE SCALE GENOMIC DNA]</scope>
    <source>
        <strain evidence="11 12">NSJ-29</strain>
    </source>
</reference>
<evidence type="ECO:0000256" key="2">
    <source>
        <dbReference type="ARBA" id="ARBA00022723"/>
    </source>
</evidence>
<keyword evidence="6 10" id="KW-0051">Antiviral defense</keyword>
<evidence type="ECO:0000256" key="4">
    <source>
        <dbReference type="ARBA" id="ARBA00022801"/>
    </source>
</evidence>
<dbReference type="RefSeq" id="WP_249329474.1">
    <property type="nucleotide sequence ID" value="NZ_CP060635.1"/>
</dbReference>
<dbReference type="PANTHER" id="PTHR34353:SF2">
    <property type="entry name" value="CRISPR-ASSOCIATED ENDONUCLEASE CAS1 1"/>
    <property type="match status" value="1"/>
</dbReference>
<keyword evidence="2 10" id="KW-0479">Metal-binding</keyword>
<dbReference type="PANTHER" id="PTHR34353">
    <property type="entry name" value="CRISPR-ASSOCIATED ENDONUCLEASE CAS1 1"/>
    <property type="match status" value="1"/>
</dbReference>
<dbReference type="InterPro" id="IPR002729">
    <property type="entry name" value="CRISPR-assoc_Cas1"/>
</dbReference>
<dbReference type="InterPro" id="IPR042206">
    <property type="entry name" value="CRISPR-assoc_Cas1_C"/>
</dbReference>
<dbReference type="NCBIfam" id="TIGR00287">
    <property type="entry name" value="cas1"/>
    <property type="match status" value="1"/>
</dbReference>
<proteinExistence type="inferred from homology"/>
<dbReference type="GO" id="GO:0043571">
    <property type="term" value="P:maintenance of CRISPR repeat elements"/>
    <property type="evidence" value="ECO:0007669"/>
    <property type="project" value="UniProtKB-UniRule"/>
</dbReference>
<accession>A0A7G9GGL0</accession>
<dbReference type="GO" id="GO:0004520">
    <property type="term" value="F:DNA endonuclease activity"/>
    <property type="evidence" value="ECO:0007669"/>
    <property type="project" value="InterPro"/>
</dbReference>
<feature type="binding site" evidence="10">
    <location>
        <position position="249"/>
    </location>
    <ligand>
        <name>Mn(2+)</name>
        <dbReference type="ChEBI" id="CHEBI:29035"/>
    </ligand>
</feature>
<evidence type="ECO:0000313" key="11">
    <source>
        <dbReference type="EMBL" id="QNM09942.1"/>
    </source>
</evidence>
<dbReference type="Gene3D" id="1.20.120.920">
    <property type="entry name" value="CRISPR-associated endonuclease Cas1, C-terminal domain"/>
    <property type="match status" value="1"/>
</dbReference>
<feature type="binding site" evidence="10">
    <location>
        <position position="166"/>
    </location>
    <ligand>
        <name>Mn(2+)</name>
        <dbReference type="ChEBI" id="CHEBI:29035"/>
    </ligand>
</feature>
<evidence type="ECO:0000256" key="5">
    <source>
        <dbReference type="ARBA" id="ARBA00022842"/>
    </source>
</evidence>
<dbReference type="Pfam" id="PF01867">
    <property type="entry name" value="Cas_Cas1"/>
    <property type="match status" value="1"/>
</dbReference>
<dbReference type="GO" id="GO:0046872">
    <property type="term" value="F:metal ion binding"/>
    <property type="evidence" value="ECO:0007669"/>
    <property type="project" value="UniProtKB-UniRule"/>
</dbReference>
<keyword evidence="3 10" id="KW-0255">Endonuclease</keyword>
<evidence type="ECO:0000256" key="3">
    <source>
        <dbReference type="ARBA" id="ARBA00022759"/>
    </source>
</evidence>
<dbReference type="InterPro" id="IPR050646">
    <property type="entry name" value="Cas1"/>
</dbReference>
<evidence type="ECO:0000256" key="9">
    <source>
        <dbReference type="ARBA" id="ARBA00038592"/>
    </source>
</evidence>
<keyword evidence="4 10" id="KW-0378">Hydrolase</keyword>
<dbReference type="HAMAP" id="MF_01470">
    <property type="entry name" value="Cas1"/>
    <property type="match status" value="1"/>
</dbReference>
<keyword evidence="8 10" id="KW-0464">Manganese</keyword>
<comment type="similarity">
    <text evidence="10">Belongs to the CRISPR-associated endonuclease Cas1 family.</text>
</comment>
<dbReference type="Proteomes" id="UP000515860">
    <property type="component" value="Chromosome"/>
</dbReference>
<dbReference type="GO" id="GO:0016787">
    <property type="term" value="F:hydrolase activity"/>
    <property type="evidence" value="ECO:0007669"/>
    <property type="project" value="UniProtKB-KW"/>
</dbReference>
<evidence type="ECO:0000256" key="8">
    <source>
        <dbReference type="ARBA" id="ARBA00023211"/>
    </source>
</evidence>
<keyword evidence="5 10" id="KW-0460">Magnesium</keyword>
<evidence type="ECO:0000313" key="12">
    <source>
        <dbReference type="Proteomes" id="UP000515860"/>
    </source>
</evidence>
<dbReference type="InterPro" id="IPR042211">
    <property type="entry name" value="CRISPR-assoc_Cas1_N"/>
</dbReference>
<dbReference type="GO" id="GO:0051607">
    <property type="term" value="P:defense response to virus"/>
    <property type="evidence" value="ECO:0007669"/>
    <property type="project" value="UniProtKB-UniRule"/>
</dbReference>
<dbReference type="NCBIfam" id="TIGR03640">
    <property type="entry name" value="cas1_DVULG"/>
    <property type="match status" value="1"/>
</dbReference>
<dbReference type="Gene3D" id="3.100.10.20">
    <property type="entry name" value="CRISPR-associated endonuclease Cas1, N-terminal domain"/>
    <property type="match status" value="1"/>
</dbReference>
<dbReference type="AlphaFoldDB" id="A0A7G9GGL0"/>
<dbReference type="GO" id="GO:0003677">
    <property type="term" value="F:DNA binding"/>
    <property type="evidence" value="ECO:0007669"/>
    <property type="project" value="UniProtKB-KW"/>
</dbReference>
<evidence type="ECO:0000256" key="10">
    <source>
        <dbReference type="HAMAP-Rule" id="MF_01470"/>
    </source>
</evidence>
<comment type="function">
    <text evidence="10">CRISPR (clustered regularly interspaced short palindromic repeat), is an adaptive immune system that provides protection against mobile genetic elements (viruses, transposable elements and conjugative plasmids). CRISPR clusters contain spacers, sequences complementary to antecedent mobile elements, and target invading nucleic acids. CRISPR clusters are transcribed and processed into CRISPR RNA (crRNA). Acts as a dsDNA endonuclease. Involved in the integration of spacer DNA into the CRISPR cassette.</text>
</comment>
<dbReference type="InterPro" id="IPR019856">
    <property type="entry name" value="CRISPR-assoc_Cas1_DVULG"/>
</dbReference>
<keyword evidence="12" id="KW-1185">Reference proteome</keyword>
<organism evidence="11 12">
    <name type="scientific">Wansuia hejianensis</name>
    <dbReference type="NCBI Taxonomy" id="2763667"/>
    <lineage>
        <taxon>Bacteria</taxon>
        <taxon>Bacillati</taxon>
        <taxon>Bacillota</taxon>
        <taxon>Clostridia</taxon>
        <taxon>Lachnospirales</taxon>
        <taxon>Lachnospiraceae</taxon>
        <taxon>Wansuia</taxon>
    </lineage>
</organism>
<sequence>MKRLLNTLYITSNNRYLSLDGENVVILEDQKEIGRIPLHNLEGIVTFGYTGASPALMGACAQRNIDLSFLSANGRFLARVSGEVRGNVTLRKQQYRMSEDKGESIIIARNFMTGKVFNARWVLERAARDYPMRLDSEKLKAKSAILVKSLLDIRKCDNASTLLGLEGEAASVYFSVWDDLILQQKKDFFFRGRNKRPPLDKVNAMLSFAYTLLAGMCGSALEGVGLDPYVGFYHTDRPGRMSLALDLMEELRSVMADRFVLTMINKRMIKADDFISRESGAVVLTESGRKTFLSAWQAKKQEIIKHPFLDEKIEWGIVPHVQAMLLARYLRGDLDEYPPFFWK</sequence>
<comment type="cofactor">
    <cofactor evidence="10">
        <name>Mg(2+)</name>
        <dbReference type="ChEBI" id="CHEBI:18420"/>
    </cofactor>
    <cofactor evidence="10">
        <name>Mn(2+)</name>
        <dbReference type="ChEBI" id="CHEBI:29035"/>
    </cofactor>
</comment>
<comment type="subunit">
    <text evidence="9 10">Homodimer, forms a heterotetramer with a Cas2 homodimer.</text>
</comment>
<evidence type="ECO:0000256" key="7">
    <source>
        <dbReference type="ARBA" id="ARBA00023125"/>
    </source>
</evidence>
<dbReference type="EC" id="3.1.-.-" evidence="10"/>
<name>A0A7G9GGL0_9FIRM</name>
<gene>
    <name evidence="11" type="primary">cas1c</name>
    <name evidence="10" type="synonym">cas1</name>
    <name evidence="11" type="ORF">H9Q79_06605</name>
</gene>
<protein>
    <recommendedName>
        <fullName evidence="10">CRISPR-associated endonuclease Cas1</fullName>
        <ecNumber evidence="10">3.1.-.-</ecNumber>
    </recommendedName>
</protein>
<keyword evidence="1 10" id="KW-0540">Nuclease</keyword>
<evidence type="ECO:0000256" key="6">
    <source>
        <dbReference type="ARBA" id="ARBA00023118"/>
    </source>
</evidence>
<evidence type="ECO:0000256" key="1">
    <source>
        <dbReference type="ARBA" id="ARBA00022722"/>
    </source>
</evidence>
<feature type="binding site" evidence="10">
    <location>
        <position position="234"/>
    </location>
    <ligand>
        <name>Mn(2+)</name>
        <dbReference type="ChEBI" id="CHEBI:29035"/>
    </ligand>
</feature>
<keyword evidence="7 10" id="KW-0238">DNA-binding</keyword>
<dbReference type="EMBL" id="CP060635">
    <property type="protein sequence ID" value="QNM09942.1"/>
    <property type="molecule type" value="Genomic_DNA"/>
</dbReference>